<dbReference type="Gene3D" id="3.30.160.570">
    <property type="entry name" value="Ncd80 complex, Spc24 subunit"/>
    <property type="match status" value="1"/>
</dbReference>
<accession>A8J620</accession>
<keyword evidence="1" id="KW-0498">Mitosis</keyword>
<dbReference type="eggNOG" id="ENOG502SFDP">
    <property type="taxonomic scope" value="Eukaryota"/>
</dbReference>
<keyword evidence="1" id="KW-0131">Cell cycle</keyword>
<dbReference type="GO" id="GO:0051301">
    <property type="term" value="P:cell division"/>
    <property type="evidence" value="ECO:0007669"/>
    <property type="project" value="UniProtKB-UniRule"/>
</dbReference>
<dbReference type="KEGG" id="cre:CHLRE_12g519850v5"/>
<comment type="similarity">
    <text evidence="1">Belongs to the SPC24 family.</text>
</comment>
<comment type="subcellular location">
    <subcellularLocation>
        <location evidence="1">Nucleus</location>
    </subcellularLocation>
    <subcellularLocation>
        <location evidence="1">Chromosome</location>
        <location evidence="1">Centromere</location>
        <location evidence="1">Kinetochore</location>
    </subcellularLocation>
</comment>
<sequence>MIEAQLQEAQKAAQEASSVMSADEAVTKHQLSLYAHITRVTWRSDQQPLVAGTVSDSSTGDIRLFSFDSAATSRFELVNALWELL</sequence>
<dbReference type="InParanoid" id="A8J620"/>
<protein>
    <recommendedName>
        <fullName evidence="1">Kinetochore protein Spc24</fullName>
    </recommendedName>
</protein>
<comment type="function">
    <text evidence="1">Acts as a component of the essential kinetochore-associated NDC80 complex, which is required for chromosome segregation and spindle checkpoint activity.</text>
</comment>
<keyword evidence="1" id="KW-0137">Centromere</keyword>
<proteinExistence type="inferred from homology"/>
<keyword evidence="1" id="KW-0158">Chromosome</keyword>
<dbReference type="AlphaFoldDB" id="A8J620"/>
<evidence type="ECO:0000313" key="3">
    <source>
        <dbReference type="Proteomes" id="UP000006906"/>
    </source>
</evidence>
<keyword evidence="1" id="KW-0539">Nucleus</keyword>
<dbReference type="GO" id="GO:0005634">
    <property type="term" value="C:nucleus"/>
    <property type="evidence" value="ECO:0007669"/>
    <property type="project" value="UniProtKB-SubCell"/>
</dbReference>
<evidence type="ECO:0000256" key="1">
    <source>
        <dbReference type="RuleBase" id="RU368011"/>
    </source>
</evidence>
<dbReference type="Pfam" id="PF08286">
    <property type="entry name" value="Spc24"/>
    <property type="match status" value="1"/>
</dbReference>
<dbReference type="Proteomes" id="UP000006906">
    <property type="component" value="Chromosome 12"/>
</dbReference>
<comment type="subunit">
    <text evidence="1">Component of the NDC80 complex.</text>
</comment>
<dbReference type="Gramene" id="PNW75267">
    <property type="protein sequence ID" value="PNW75267"/>
    <property type="gene ID" value="CHLRE_12g519850v5"/>
</dbReference>
<keyword evidence="3" id="KW-1185">Reference proteome</keyword>
<keyword evidence="1" id="KW-0995">Kinetochore</keyword>
<organism evidence="2 3">
    <name type="scientific">Chlamydomonas reinhardtii</name>
    <name type="common">Chlamydomonas smithii</name>
    <dbReference type="NCBI Taxonomy" id="3055"/>
    <lineage>
        <taxon>Eukaryota</taxon>
        <taxon>Viridiplantae</taxon>
        <taxon>Chlorophyta</taxon>
        <taxon>core chlorophytes</taxon>
        <taxon>Chlorophyceae</taxon>
        <taxon>CS clade</taxon>
        <taxon>Chlamydomonadales</taxon>
        <taxon>Chlamydomonadaceae</taxon>
        <taxon>Chlamydomonas</taxon>
    </lineage>
</organism>
<keyword evidence="1" id="KW-0132">Cell division</keyword>
<evidence type="ECO:0000313" key="2">
    <source>
        <dbReference type="EMBL" id="PNW75267.1"/>
    </source>
</evidence>
<reference evidence="2 3" key="1">
    <citation type="journal article" date="2007" name="Science">
        <title>The Chlamydomonas genome reveals the evolution of key animal and plant functions.</title>
        <authorList>
            <person name="Merchant S.S."/>
            <person name="Prochnik S.E."/>
            <person name="Vallon O."/>
            <person name="Harris E.H."/>
            <person name="Karpowicz S.J."/>
            <person name="Witman G.B."/>
            <person name="Terry A."/>
            <person name="Salamov A."/>
            <person name="Fritz-Laylin L.K."/>
            <person name="Marechal-Drouard L."/>
            <person name="Marshall W.F."/>
            <person name="Qu L.H."/>
            <person name="Nelson D.R."/>
            <person name="Sanderfoot A.A."/>
            <person name="Spalding M.H."/>
            <person name="Kapitonov V.V."/>
            <person name="Ren Q."/>
            <person name="Ferris P."/>
            <person name="Lindquist E."/>
            <person name="Shapiro H."/>
            <person name="Lucas S.M."/>
            <person name="Grimwood J."/>
            <person name="Schmutz J."/>
            <person name="Cardol P."/>
            <person name="Cerutti H."/>
            <person name="Chanfreau G."/>
            <person name="Chen C.L."/>
            <person name="Cognat V."/>
            <person name="Croft M.T."/>
            <person name="Dent R."/>
            <person name="Dutcher S."/>
            <person name="Fernandez E."/>
            <person name="Fukuzawa H."/>
            <person name="Gonzalez-Ballester D."/>
            <person name="Gonzalez-Halphen D."/>
            <person name="Hallmann A."/>
            <person name="Hanikenne M."/>
            <person name="Hippler M."/>
            <person name="Inwood W."/>
            <person name="Jabbari K."/>
            <person name="Kalanon M."/>
            <person name="Kuras R."/>
            <person name="Lefebvre P.A."/>
            <person name="Lemaire S.D."/>
            <person name="Lobanov A.V."/>
            <person name="Lohr M."/>
            <person name="Manuell A."/>
            <person name="Meier I."/>
            <person name="Mets L."/>
            <person name="Mittag M."/>
            <person name="Mittelmeier T."/>
            <person name="Moroney J.V."/>
            <person name="Moseley J."/>
            <person name="Napoli C."/>
            <person name="Nedelcu A.M."/>
            <person name="Niyogi K."/>
            <person name="Novoselov S.V."/>
            <person name="Paulsen I.T."/>
            <person name="Pazour G."/>
            <person name="Purton S."/>
            <person name="Ral J.P."/>
            <person name="Riano-Pachon D.M."/>
            <person name="Riekhof W."/>
            <person name="Rymarquis L."/>
            <person name="Schroda M."/>
            <person name="Stern D."/>
            <person name="Umen J."/>
            <person name="Willows R."/>
            <person name="Wilson N."/>
            <person name="Zimmer S.L."/>
            <person name="Allmer J."/>
            <person name="Balk J."/>
            <person name="Bisova K."/>
            <person name="Chen C.J."/>
            <person name="Elias M."/>
            <person name="Gendler K."/>
            <person name="Hauser C."/>
            <person name="Lamb M.R."/>
            <person name="Ledford H."/>
            <person name="Long J.C."/>
            <person name="Minagawa J."/>
            <person name="Page M.D."/>
            <person name="Pan J."/>
            <person name="Pootakham W."/>
            <person name="Roje S."/>
            <person name="Rose A."/>
            <person name="Stahlberg E."/>
            <person name="Terauchi A.M."/>
            <person name="Yang P."/>
            <person name="Ball S."/>
            <person name="Bowler C."/>
            <person name="Dieckmann C.L."/>
            <person name="Gladyshev V.N."/>
            <person name="Green P."/>
            <person name="Jorgensen R."/>
            <person name="Mayfield S."/>
            <person name="Mueller-Roeber B."/>
            <person name="Rajamani S."/>
            <person name="Sayre R.T."/>
            <person name="Brokstein P."/>
            <person name="Dubchak I."/>
            <person name="Goodstein D."/>
            <person name="Hornick L."/>
            <person name="Huang Y.W."/>
            <person name="Jhaveri J."/>
            <person name="Luo Y."/>
            <person name="Martinez D."/>
            <person name="Ngau W.C."/>
            <person name="Otillar B."/>
            <person name="Poliakov A."/>
            <person name="Porter A."/>
            <person name="Szajkowski L."/>
            <person name="Werner G."/>
            <person name="Zhou K."/>
            <person name="Grigoriev I.V."/>
            <person name="Rokhsar D.S."/>
            <person name="Grossman A.R."/>
        </authorList>
    </citation>
    <scope>NUCLEOTIDE SEQUENCE [LARGE SCALE GENOMIC DNA]</scope>
    <source>
        <strain evidence="3">CC-503</strain>
    </source>
</reference>
<gene>
    <name evidence="2" type="ORF">CHLRE_12g519850v5</name>
</gene>
<dbReference type="GeneID" id="5722605"/>
<name>A8J620_CHLRE</name>
<dbReference type="EMBL" id="CM008973">
    <property type="protein sequence ID" value="PNW75267.1"/>
    <property type="molecule type" value="Genomic_DNA"/>
</dbReference>
<dbReference type="PaxDb" id="3055-EDP00758"/>
<dbReference type="InterPro" id="IPR013252">
    <property type="entry name" value="Ndc80_Spc24"/>
</dbReference>
<dbReference type="HOGENOM" id="CLU_2515846_0_0_1"/>
<dbReference type="RefSeq" id="XP_001697066.1">
    <property type="nucleotide sequence ID" value="XM_001697014.3"/>
</dbReference>
<dbReference type="GO" id="GO:0000776">
    <property type="term" value="C:kinetochore"/>
    <property type="evidence" value="ECO:0007669"/>
    <property type="project" value="UniProtKB-KW"/>
</dbReference>
<dbReference type="OrthoDB" id="49185at2759"/>